<comment type="caution">
    <text evidence="3">The sequence shown here is derived from an EMBL/GenBank/DDBJ whole genome shotgun (WGS) entry which is preliminary data.</text>
</comment>
<name>A0A643JWB7_9EURY</name>
<dbReference type="Gene3D" id="1.10.10.10">
    <property type="entry name" value="Winged helix-like DNA-binding domain superfamily/Winged helix DNA-binding domain"/>
    <property type="match status" value="1"/>
</dbReference>
<accession>A0A643JWB7</accession>
<dbReference type="RefSeq" id="WP_151137754.1">
    <property type="nucleotide sequence ID" value="NZ_VZUS01000001.1"/>
</dbReference>
<dbReference type="InterPro" id="IPR036388">
    <property type="entry name" value="WH-like_DNA-bd_sf"/>
</dbReference>
<organism evidence="3">
    <name type="scientific">Haloferax sp. CBA1149</name>
    <dbReference type="NCBI Taxonomy" id="2650753"/>
    <lineage>
        <taxon>Archaea</taxon>
        <taxon>Methanobacteriati</taxon>
        <taxon>Methanobacteriota</taxon>
        <taxon>Stenosarchaea group</taxon>
        <taxon>Halobacteria</taxon>
        <taxon>Halobacteriales</taxon>
        <taxon>Haloferacaceae</taxon>
        <taxon>Haloferax</taxon>
    </lineage>
</organism>
<sequence length="215" mass="23864">MEEESRARSRNEHGQYVGRIPLEAVLEVFDERDDAARPLTAADVMEALDCSRRTAHNKLNELEEQGDLATRKVGARSRVWWVPLTGESHRARASSESSTDQSATDDATATGVDVEDTRRVVDHPPAVSNAIEQADLPGSGPMLDARREALSAAYDYLTDHPEAKKADFLRDVYFQYPAGFESAEGWWNAIQPALKQLPGVDPPEERGHIWHFLGG</sequence>
<dbReference type="EMBL" id="VZUS01000001">
    <property type="protein sequence ID" value="KAB1188289.1"/>
    <property type="molecule type" value="Genomic_DNA"/>
</dbReference>
<evidence type="ECO:0000256" key="1">
    <source>
        <dbReference type="SAM" id="Coils"/>
    </source>
</evidence>
<feature type="compositionally biased region" description="Low complexity" evidence="2">
    <location>
        <begin position="94"/>
        <end position="110"/>
    </location>
</feature>
<reference evidence="3" key="1">
    <citation type="submission" date="2019-09" db="EMBL/GenBank/DDBJ databases">
        <title>Genomic analysis of Haloferax sp. CBA1149.</title>
        <authorList>
            <person name="Roh S.W."/>
        </authorList>
    </citation>
    <scope>NUCLEOTIDE SEQUENCE</scope>
    <source>
        <strain evidence="3">CBA1149</strain>
    </source>
</reference>
<dbReference type="InterPro" id="IPR036390">
    <property type="entry name" value="WH_DNA-bd_sf"/>
</dbReference>
<feature type="region of interest" description="Disordered" evidence="2">
    <location>
        <begin position="89"/>
        <end position="114"/>
    </location>
</feature>
<feature type="coiled-coil region" evidence="1">
    <location>
        <begin position="45"/>
        <end position="72"/>
    </location>
</feature>
<keyword evidence="1" id="KW-0175">Coiled coil</keyword>
<proteinExistence type="predicted"/>
<evidence type="ECO:0000256" key="2">
    <source>
        <dbReference type="SAM" id="MobiDB-lite"/>
    </source>
</evidence>
<dbReference type="SUPFAM" id="SSF46785">
    <property type="entry name" value="Winged helix' DNA-binding domain"/>
    <property type="match status" value="1"/>
</dbReference>
<gene>
    <name evidence="3" type="ORF">Hfx1149_09730</name>
</gene>
<protein>
    <submittedName>
        <fullName evidence="3">Helix-turn-helix domain-containing protein</fullName>
    </submittedName>
</protein>
<dbReference type="AlphaFoldDB" id="A0A643JWB7"/>
<evidence type="ECO:0000313" key="3">
    <source>
        <dbReference type="EMBL" id="KAB1188289.1"/>
    </source>
</evidence>